<dbReference type="AlphaFoldDB" id="A0A4R2J802"/>
<keyword evidence="8" id="KW-1185">Reference proteome</keyword>
<sequence>MTHRIVILGAGYAGRTAAKRATRLLRRTDVEVTLVNRTDRFVERVRLHQLAAGQDLPARPLPPDGLVVATVTAIDLAAKTVHLGQTTLDYDTLVYALGSGPDLDSVPGVRAHAYAVADLDHALRLRDRVPSLDTAIVVGGGLTGIETAAELAETNVRVTLASHGPVGGWLSKRAQRHLHSSFERMGIDVCEGRVVKVGAHDLLLADGRNLQCDAVVWAAGFRVPPLAAEAGLAVDRHDRIQVDDRLRSLSHPDVYAIGDAAVAGARMACQTGMPMGAFVASDMARALAGRESKPVRFRYVWQNISLGRRDGVTQFTRFDDTPRRAVLTGRASARFKEFVTRGAAWAAN</sequence>
<evidence type="ECO:0000256" key="1">
    <source>
        <dbReference type="ARBA" id="ARBA00001974"/>
    </source>
</evidence>
<feature type="domain" description="FAD/NAD(P)-binding" evidence="6">
    <location>
        <begin position="4"/>
        <end position="276"/>
    </location>
</feature>
<comment type="similarity">
    <text evidence="2">Belongs to the NADH dehydrogenase family.</text>
</comment>
<comment type="caution">
    <text evidence="7">The sequence shown here is derived from an EMBL/GenBank/DDBJ whole genome shotgun (WGS) entry which is preliminary data.</text>
</comment>
<dbReference type="GO" id="GO:0003955">
    <property type="term" value="F:NAD(P)H dehydrogenase (quinone) activity"/>
    <property type="evidence" value="ECO:0007669"/>
    <property type="project" value="TreeGrafter"/>
</dbReference>
<dbReference type="PRINTS" id="PR00368">
    <property type="entry name" value="FADPNR"/>
</dbReference>
<keyword evidence="4" id="KW-0274">FAD</keyword>
<protein>
    <submittedName>
        <fullName evidence="7">NADH dehydrogenase FAD-containing subunit</fullName>
    </submittedName>
</protein>
<keyword evidence="3" id="KW-0285">Flavoprotein</keyword>
<accession>A0A4R2J802</accession>
<dbReference type="InterPro" id="IPR023753">
    <property type="entry name" value="FAD/NAD-binding_dom"/>
</dbReference>
<keyword evidence="5" id="KW-0560">Oxidoreductase</keyword>
<dbReference type="Proteomes" id="UP000295680">
    <property type="component" value="Unassembled WGS sequence"/>
</dbReference>
<dbReference type="PANTHER" id="PTHR42913:SF3">
    <property type="entry name" value="64 KDA MITOCHONDRIAL NADH DEHYDROGENASE (EUROFUNG)"/>
    <property type="match status" value="1"/>
</dbReference>
<dbReference type="PRINTS" id="PR00469">
    <property type="entry name" value="PNDRDTASEII"/>
</dbReference>
<evidence type="ECO:0000313" key="7">
    <source>
        <dbReference type="EMBL" id="TCO52608.1"/>
    </source>
</evidence>
<dbReference type="EMBL" id="SLWS01000012">
    <property type="protein sequence ID" value="TCO52608.1"/>
    <property type="molecule type" value="Genomic_DNA"/>
</dbReference>
<evidence type="ECO:0000256" key="3">
    <source>
        <dbReference type="ARBA" id="ARBA00022630"/>
    </source>
</evidence>
<dbReference type="RefSeq" id="WP_132124509.1">
    <property type="nucleotide sequence ID" value="NZ_SLWS01000012.1"/>
</dbReference>
<evidence type="ECO:0000259" key="6">
    <source>
        <dbReference type="Pfam" id="PF07992"/>
    </source>
</evidence>
<dbReference type="Gene3D" id="3.50.50.100">
    <property type="match status" value="1"/>
</dbReference>
<dbReference type="PANTHER" id="PTHR42913">
    <property type="entry name" value="APOPTOSIS-INDUCING FACTOR 1"/>
    <property type="match status" value="1"/>
</dbReference>
<dbReference type="Pfam" id="PF07992">
    <property type="entry name" value="Pyr_redox_2"/>
    <property type="match status" value="1"/>
</dbReference>
<comment type="cofactor">
    <cofactor evidence="1">
        <name>FAD</name>
        <dbReference type="ChEBI" id="CHEBI:57692"/>
    </cofactor>
</comment>
<evidence type="ECO:0000256" key="2">
    <source>
        <dbReference type="ARBA" id="ARBA00005272"/>
    </source>
</evidence>
<organism evidence="7 8">
    <name type="scientific">Actinocrispum wychmicini</name>
    <dbReference type="NCBI Taxonomy" id="1213861"/>
    <lineage>
        <taxon>Bacteria</taxon>
        <taxon>Bacillati</taxon>
        <taxon>Actinomycetota</taxon>
        <taxon>Actinomycetes</taxon>
        <taxon>Pseudonocardiales</taxon>
        <taxon>Pseudonocardiaceae</taxon>
        <taxon>Actinocrispum</taxon>
    </lineage>
</organism>
<dbReference type="InterPro" id="IPR036188">
    <property type="entry name" value="FAD/NAD-bd_sf"/>
</dbReference>
<gene>
    <name evidence="7" type="ORF">EV192_112340</name>
</gene>
<evidence type="ECO:0000313" key="8">
    <source>
        <dbReference type="Proteomes" id="UP000295680"/>
    </source>
</evidence>
<evidence type="ECO:0000256" key="4">
    <source>
        <dbReference type="ARBA" id="ARBA00022827"/>
    </source>
</evidence>
<reference evidence="7 8" key="1">
    <citation type="submission" date="2019-03" db="EMBL/GenBank/DDBJ databases">
        <title>Genomic Encyclopedia of Type Strains, Phase IV (KMG-IV): sequencing the most valuable type-strain genomes for metagenomic binning, comparative biology and taxonomic classification.</title>
        <authorList>
            <person name="Goeker M."/>
        </authorList>
    </citation>
    <scope>NUCLEOTIDE SEQUENCE [LARGE SCALE GENOMIC DNA]</scope>
    <source>
        <strain evidence="7 8">DSM 45934</strain>
    </source>
</reference>
<dbReference type="SUPFAM" id="SSF51905">
    <property type="entry name" value="FAD/NAD(P)-binding domain"/>
    <property type="match status" value="1"/>
</dbReference>
<proteinExistence type="inferred from homology"/>
<name>A0A4R2J802_9PSEU</name>
<dbReference type="OrthoDB" id="9784880at2"/>
<dbReference type="InterPro" id="IPR051169">
    <property type="entry name" value="NADH-Q_oxidoreductase"/>
</dbReference>
<dbReference type="GO" id="GO:0019646">
    <property type="term" value="P:aerobic electron transport chain"/>
    <property type="evidence" value="ECO:0007669"/>
    <property type="project" value="TreeGrafter"/>
</dbReference>
<evidence type="ECO:0000256" key="5">
    <source>
        <dbReference type="ARBA" id="ARBA00023002"/>
    </source>
</evidence>